<evidence type="ECO:0008006" key="4">
    <source>
        <dbReference type="Google" id="ProtNLM"/>
    </source>
</evidence>
<keyword evidence="1" id="KW-0812">Transmembrane</keyword>
<protein>
    <recommendedName>
        <fullName evidence="4">DUF4834 domain-containing protein</fullName>
    </recommendedName>
</protein>
<proteinExistence type="predicted"/>
<accession>A0A096AK78</accession>
<feature type="transmembrane region" description="Helical" evidence="1">
    <location>
        <begin position="6"/>
        <end position="26"/>
    </location>
</feature>
<gene>
    <name evidence="2" type="ORF">HMPREF0654_10410</name>
</gene>
<dbReference type="EMBL" id="JRNR01000118">
    <property type="protein sequence ID" value="KGF47036.1"/>
    <property type="molecule type" value="Genomic_DNA"/>
</dbReference>
<evidence type="ECO:0000313" key="2">
    <source>
        <dbReference type="EMBL" id="KGF47036.1"/>
    </source>
</evidence>
<name>A0A096AK78_9BACT</name>
<evidence type="ECO:0000313" key="3">
    <source>
        <dbReference type="Proteomes" id="UP000029538"/>
    </source>
</evidence>
<evidence type="ECO:0000256" key="1">
    <source>
        <dbReference type="SAM" id="Phobius"/>
    </source>
</evidence>
<dbReference type="Proteomes" id="UP000029538">
    <property type="component" value="Unassembled WGS sequence"/>
</dbReference>
<comment type="caution">
    <text evidence="2">The sequence shown here is derived from an EMBL/GenBank/DDBJ whole genome shotgun (WGS) entry which is preliminary data.</text>
</comment>
<sequence>MFFLKFIFFIFIVFLALILWVAYTFYKQITRVRRRFNPEDLKDEVKVDGNTIIDHRQKQERKPVIADDEGEYVDFTESDTTK</sequence>
<organism evidence="2 3">
    <name type="scientific">Prevotella disiens DNF00882</name>
    <dbReference type="NCBI Taxonomy" id="1401075"/>
    <lineage>
        <taxon>Bacteria</taxon>
        <taxon>Pseudomonadati</taxon>
        <taxon>Bacteroidota</taxon>
        <taxon>Bacteroidia</taxon>
        <taxon>Bacteroidales</taxon>
        <taxon>Prevotellaceae</taxon>
        <taxon>Prevotella</taxon>
    </lineage>
</organism>
<keyword evidence="1" id="KW-1133">Transmembrane helix</keyword>
<reference evidence="2 3" key="1">
    <citation type="submission" date="2014-07" db="EMBL/GenBank/DDBJ databases">
        <authorList>
            <person name="McCorrison J."/>
            <person name="Sanka R."/>
            <person name="Torralba M."/>
            <person name="Gillis M."/>
            <person name="Haft D.H."/>
            <person name="Methe B."/>
            <person name="Sutton G."/>
            <person name="Nelson K.E."/>
        </authorList>
    </citation>
    <scope>NUCLEOTIDE SEQUENCE [LARGE SCALE GENOMIC DNA]</scope>
    <source>
        <strain evidence="2 3">DNF00882</strain>
    </source>
</reference>
<dbReference type="AlphaFoldDB" id="A0A096AK78"/>
<keyword evidence="1" id="KW-0472">Membrane</keyword>